<keyword evidence="2 5" id="KW-0812">Transmembrane</keyword>
<dbReference type="GO" id="GO:0022857">
    <property type="term" value="F:transmembrane transporter activity"/>
    <property type="evidence" value="ECO:0007669"/>
    <property type="project" value="InterPro"/>
</dbReference>
<dbReference type="VEuPathDB" id="VectorBase:MDOMA2_015032"/>
<evidence type="ECO:0000256" key="3">
    <source>
        <dbReference type="ARBA" id="ARBA00022989"/>
    </source>
</evidence>
<keyword evidence="7" id="KW-1185">Reference proteome</keyword>
<sequence>MTSSPNSEDVVTQITGNFGKWQLKTLIFICLCKIPATWFMACISFTAPVPQTAEFLCIPPERDVDHHTLHPAELWLKNQTSVGGEMLEKTDREFFIDQCYTYRLTNGTNRTEYEWKITARNRSGLFGNSEMELDEVPCEHFEHRAEYKSVVTQFDLVCSREMLVSLTQAFHALGGLIGGLMAMNILKFVSPKRLMMYGIIGQIICGNLTGLVSTFILHVYNRCLTAAFCSFMTVSGQVIVTDITSGKQRTIILVLSELFASIALILLPGVSMYCDSWTYLYIAISSSLLLFIIPHRFITDSPRWHLKKGNMNETLRILSEAATINCREIPNDVLSRLEQKSWQMRNSRSPSYWTIWDGKTPRRFIVMLHWNWSVSVVVYTVMILMIRLLGVKYMHVNTFCLGFAEMLGIAMGLYIILYTRRHWLHSGFLLIFAGFTTYFIWLSPDGVKESRKAGYELCFWLILKMLNSAVLVVLSTRTAEMVSVEKRPMLMLSTGCFSKFWLTVVPFSLVVGKIHYLLPMTMFATAAISSGLMLCYFNRYYQNSEVKKGSVPAQNGGYRKRSSLLFEDN</sequence>
<dbReference type="EnsemblMetazoa" id="MDOA011784-RA">
    <property type="protein sequence ID" value="MDOA011784-PA"/>
    <property type="gene ID" value="MDOA011784"/>
</dbReference>
<feature type="transmembrane region" description="Helical" evidence="5">
    <location>
        <begin position="370"/>
        <end position="390"/>
    </location>
</feature>
<feature type="transmembrane region" description="Helical" evidence="5">
    <location>
        <begin position="516"/>
        <end position="537"/>
    </location>
</feature>
<reference evidence="6" key="1">
    <citation type="submission" date="2020-05" db="UniProtKB">
        <authorList>
            <consortium name="EnsemblMetazoa"/>
        </authorList>
    </citation>
    <scope>IDENTIFICATION</scope>
    <source>
        <strain evidence="6">Aabys</strain>
    </source>
</reference>
<evidence type="ECO:0000256" key="2">
    <source>
        <dbReference type="ARBA" id="ARBA00022692"/>
    </source>
</evidence>
<keyword evidence="4 5" id="KW-0472">Membrane</keyword>
<evidence type="ECO:0000256" key="1">
    <source>
        <dbReference type="ARBA" id="ARBA00004141"/>
    </source>
</evidence>
<dbReference type="AlphaFoldDB" id="A0A1I8N5M6"/>
<feature type="transmembrane region" description="Helical" evidence="5">
    <location>
        <begin position="423"/>
        <end position="441"/>
    </location>
</feature>
<evidence type="ECO:0000256" key="5">
    <source>
        <dbReference type="SAM" id="Phobius"/>
    </source>
</evidence>
<dbReference type="InterPro" id="IPR036259">
    <property type="entry name" value="MFS_trans_sf"/>
</dbReference>
<organism evidence="6">
    <name type="scientific">Musca domestica</name>
    <name type="common">House fly</name>
    <dbReference type="NCBI Taxonomy" id="7370"/>
    <lineage>
        <taxon>Eukaryota</taxon>
        <taxon>Metazoa</taxon>
        <taxon>Ecdysozoa</taxon>
        <taxon>Arthropoda</taxon>
        <taxon>Hexapoda</taxon>
        <taxon>Insecta</taxon>
        <taxon>Pterygota</taxon>
        <taxon>Neoptera</taxon>
        <taxon>Endopterygota</taxon>
        <taxon>Diptera</taxon>
        <taxon>Brachycera</taxon>
        <taxon>Muscomorpha</taxon>
        <taxon>Muscoidea</taxon>
        <taxon>Muscidae</taxon>
        <taxon>Musca</taxon>
    </lineage>
</organism>
<feature type="transmembrane region" description="Helical" evidence="5">
    <location>
        <begin position="488"/>
        <end position="510"/>
    </location>
</feature>
<dbReference type="RefSeq" id="XP_005182997.1">
    <property type="nucleotide sequence ID" value="XM_005182940.3"/>
</dbReference>
<dbReference type="PANTHER" id="PTHR24064">
    <property type="entry name" value="SOLUTE CARRIER FAMILY 22 MEMBER"/>
    <property type="match status" value="1"/>
</dbReference>
<dbReference type="VEuPathDB" id="VectorBase:MDOA011784"/>
<evidence type="ECO:0000313" key="6">
    <source>
        <dbReference type="EnsemblMetazoa" id="MDOA011784-PA"/>
    </source>
</evidence>
<evidence type="ECO:0000313" key="8">
    <source>
        <dbReference type="RefSeq" id="XP_005182997.1"/>
    </source>
</evidence>
<reference evidence="8" key="2">
    <citation type="submission" date="2025-04" db="UniProtKB">
        <authorList>
            <consortium name="RefSeq"/>
        </authorList>
    </citation>
    <scope>IDENTIFICATION</scope>
    <source>
        <strain evidence="8">Aabys</strain>
    </source>
</reference>
<dbReference type="Gene3D" id="1.20.1250.20">
    <property type="entry name" value="MFS general substrate transporter like domains"/>
    <property type="match status" value="1"/>
</dbReference>
<feature type="transmembrane region" description="Helical" evidence="5">
    <location>
        <begin position="252"/>
        <end position="273"/>
    </location>
</feature>
<dbReference type="Pfam" id="PF07690">
    <property type="entry name" value="MFS_1"/>
    <property type="match status" value="1"/>
</dbReference>
<dbReference type="GeneID" id="101900494"/>
<name>A0A1I8N5M6_MUSDO</name>
<dbReference type="KEGG" id="mde:101900494"/>
<keyword evidence="3 5" id="KW-1133">Transmembrane helix</keyword>
<feature type="transmembrane region" description="Helical" evidence="5">
    <location>
        <begin position="396"/>
        <end position="416"/>
    </location>
</feature>
<feature type="transmembrane region" description="Helical" evidence="5">
    <location>
        <begin position="279"/>
        <end position="298"/>
    </location>
</feature>
<accession>A0A1I8N5M6</accession>
<comment type="subcellular location">
    <subcellularLocation>
        <location evidence="1">Membrane</location>
        <topology evidence="1">Multi-pass membrane protein</topology>
    </subcellularLocation>
</comment>
<evidence type="ECO:0000313" key="7">
    <source>
        <dbReference type="Proteomes" id="UP001652621"/>
    </source>
</evidence>
<protein>
    <submittedName>
        <fullName evidence="8">Solute carrier family 22 member 3</fullName>
    </submittedName>
</protein>
<feature type="transmembrane region" description="Helical" evidence="5">
    <location>
        <begin position="453"/>
        <end position="476"/>
    </location>
</feature>
<feature type="transmembrane region" description="Helical" evidence="5">
    <location>
        <begin position="162"/>
        <end position="182"/>
    </location>
</feature>
<dbReference type="OrthoDB" id="6133115at2759"/>
<dbReference type="eggNOG" id="KOG0255">
    <property type="taxonomic scope" value="Eukaryota"/>
</dbReference>
<dbReference type="SUPFAM" id="SSF103473">
    <property type="entry name" value="MFS general substrate transporter"/>
    <property type="match status" value="1"/>
</dbReference>
<proteinExistence type="predicted"/>
<dbReference type="Proteomes" id="UP001652621">
    <property type="component" value="Unplaced"/>
</dbReference>
<evidence type="ECO:0000256" key="4">
    <source>
        <dbReference type="ARBA" id="ARBA00023136"/>
    </source>
</evidence>
<dbReference type="InterPro" id="IPR011701">
    <property type="entry name" value="MFS"/>
</dbReference>
<feature type="transmembrane region" description="Helical" evidence="5">
    <location>
        <begin position="194"/>
        <end position="213"/>
    </location>
</feature>
<dbReference type="GO" id="GO:0016020">
    <property type="term" value="C:membrane"/>
    <property type="evidence" value="ECO:0007669"/>
    <property type="project" value="UniProtKB-SubCell"/>
</dbReference>
<gene>
    <name evidence="6" type="primary">101900494</name>
    <name evidence="8" type="synonym">LOC101900494</name>
</gene>